<reference evidence="1" key="1">
    <citation type="submission" date="2024-02" db="EMBL/GenBank/DDBJ databases">
        <title>Metagenome Assembled Genome of Zalaria obscura JY119.</title>
        <authorList>
            <person name="Vighnesh L."/>
            <person name="Jagadeeshwari U."/>
            <person name="Venkata Ramana C."/>
            <person name="Sasikala C."/>
        </authorList>
    </citation>
    <scope>NUCLEOTIDE SEQUENCE</scope>
    <source>
        <strain evidence="1">JY119</strain>
    </source>
</reference>
<protein>
    <submittedName>
        <fullName evidence="1">Uncharacterized protein</fullName>
    </submittedName>
</protein>
<dbReference type="Proteomes" id="UP001320706">
    <property type="component" value="Unassembled WGS sequence"/>
</dbReference>
<dbReference type="EMBL" id="JAMKPW020000016">
    <property type="protein sequence ID" value="KAK8210178.1"/>
    <property type="molecule type" value="Genomic_DNA"/>
</dbReference>
<comment type="caution">
    <text evidence="1">The sequence shown here is derived from an EMBL/GenBank/DDBJ whole genome shotgun (WGS) entry which is preliminary data.</text>
</comment>
<organism evidence="1 2">
    <name type="scientific">Zalaria obscura</name>
    <dbReference type="NCBI Taxonomy" id="2024903"/>
    <lineage>
        <taxon>Eukaryota</taxon>
        <taxon>Fungi</taxon>
        <taxon>Dikarya</taxon>
        <taxon>Ascomycota</taxon>
        <taxon>Pezizomycotina</taxon>
        <taxon>Dothideomycetes</taxon>
        <taxon>Dothideomycetidae</taxon>
        <taxon>Dothideales</taxon>
        <taxon>Zalariaceae</taxon>
        <taxon>Zalaria</taxon>
    </lineage>
</organism>
<accession>A0ACC3SEW5</accession>
<evidence type="ECO:0000313" key="1">
    <source>
        <dbReference type="EMBL" id="KAK8210178.1"/>
    </source>
</evidence>
<sequence>MDRLSTPFTQGFAAIGLLYVSVKLFSFVRVLLSLFVLPGASLSKFGRKGTWAVVTGASDGIGKEYALQLASKGYNIVLVSRTASKLETLASEISTKYGSVQTKTLAMDFAQNRDQDFEALKKLVSDLDVSILINNVGLSHEMPVPFVQTPEREMKDIITINCMGTLRVTQLVAPGMVSRKRGLILTMASFGGILPTPLLATYSGSKAFLQQWSTALGSELQPHGVHVQLVQSYLVTSAMSKIKRASATIPTPKQFVRAALGKIGRSGGAQGIAFTSTPYWSHGIMHWALLTFTGTMNEVVAEQNRTMHEGIRKRALRKAERGGKKVN</sequence>
<name>A0ACC3SEW5_9PEZI</name>
<proteinExistence type="predicted"/>
<keyword evidence="2" id="KW-1185">Reference proteome</keyword>
<gene>
    <name evidence="1" type="ORF">M8818_003666</name>
</gene>
<evidence type="ECO:0000313" key="2">
    <source>
        <dbReference type="Proteomes" id="UP001320706"/>
    </source>
</evidence>